<dbReference type="InterPro" id="IPR000982">
    <property type="entry name" value="Matrix_Paramyxo_N"/>
</dbReference>
<evidence type="ECO:0000256" key="2">
    <source>
        <dbReference type="ARBA" id="ARBA00004328"/>
    </source>
</evidence>
<protein>
    <recommendedName>
        <fullName evidence="4">Matrix protein</fullName>
    </recommendedName>
</protein>
<dbReference type="GO" id="GO:0039660">
    <property type="term" value="F:structural constituent of virion"/>
    <property type="evidence" value="ECO:0007669"/>
    <property type="project" value="UniProtKB-KW"/>
</dbReference>
<dbReference type="Gene3D" id="2.70.20.50">
    <property type="entry name" value="Viral matrix protein, N-terminal domain"/>
    <property type="match status" value="1"/>
</dbReference>
<evidence type="ECO:0000256" key="4">
    <source>
        <dbReference type="ARBA" id="ARBA00017678"/>
    </source>
</evidence>
<evidence type="ECO:0000259" key="7">
    <source>
        <dbReference type="Pfam" id="PF00661"/>
    </source>
</evidence>
<dbReference type="GO" id="GO:0044423">
    <property type="term" value="C:virion component"/>
    <property type="evidence" value="ECO:0007669"/>
    <property type="project" value="UniProtKB-KW"/>
</dbReference>
<dbReference type="Pfam" id="PF23765">
    <property type="entry name" value="Matrix_Paramyxo_C"/>
    <property type="match status" value="1"/>
</dbReference>
<accession>A0A875J5K3</accession>
<comment type="subcellular location">
    <subcellularLocation>
        <location evidence="2">Virion</location>
    </subcellularLocation>
</comment>
<keyword evidence="10" id="KW-1185">Reference proteome</keyword>
<evidence type="ECO:0000313" key="10">
    <source>
        <dbReference type="Proteomes" id="UP001235424"/>
    </source>
</evidence>
<dbReference type="InterPro" id="IPR055413">
    <property type="entry name" value="Matrix_Paramyxo_C"/>
</dbReference>
<comment type="similarity">
    <text evidence="3">Belongs to the morbillivirus/respirovirus/rubulavirus M protein family.</text>
</comment>
<dbReference type="GO" id="GO:0019068">
    <property type="term" value="P:virion assembly"/>
    <property type="evidence" value="ECO:0007669"/>
    <property type="project" value="InterPro"/>
</dbReference>
<dbReference type="InterPro" id="IPR042540">
    <property type="entry name" value="Matrix_N"/>
</dbReference>
<dbReference type="Pfam" id="PF00661">
    <property type="entry name" value="Matrix_Paramyxo_N"/>
    <property type="match status" value="1"/>
</dbReference>
<comment type="function">
    <text evidence="1">The M protein has a crucial role in virus assembly and interacts with the RNP complex as well as with the viral membrane.</text>
</comment>
<proteinExistence type="inferred from homology"/>
<dbReference type="InterPro" id="IPR042539">
    <property type="entry name" value="Matrix_C"/>
</dbReference>
<name>A0A875J5K3_9MONO</name>
<feature type="domain" description="Matrix protein C-terminal Paramyxoviridae" evidence="8">
    <location>
        <begin position="190"/>
        <end position="350"/>
    </location>
</feature>
<evidence type="ECO:0000256" key="3">
    <source>
        <dbReference type="ARBA" id="ARBA00008405"/>
    </source>
</evidence>
<evidence type="ECO:0000256" key="5">
    <source>
        <dbReference type="ARBA" id="ARBA00022844"/>
    </source>
</evidence>
<gene>
    <name evidence="9" type="primary">M</name>
</gene>
<dbReference type="Proteomes" id="UP001235424">
    <property type="component" value="Segment"/>
</dbReference>
<sequence>MASFMSSIPLPVDLRSEKFHLRPFPIVQAPPDDEKSKGRLLKQLRIKNLVPRGSTEVPITFINSYGFIRPLRTHGEFFSELHRQDTTPCITACMLPFGAGPNLEMPTRLIDDLDKIQINVRKSASFREEIIFDVKRLPLSLSRHHLAKDRILCVSSEKYLKSPGKITSGVDYSYSVTFMSITYCPESLKFRVARPLQTIRAKVMRSVHLEIMLRIDCKSDSPIRKNLITEGMTEGGVVSLWFHICNLYQGKNPLKEYDDTYFTKKCKQMNIECGIVDLWGPTLMVHAHGRIPKMAQPFFNKKGWSCHPFSDAAAGLSKTLWSVGATIVGVNAILQASDLSQLVQFNDIIYPKVKIDKNLADFEPSKWNPLKKVVTI</sequence>
<dbReference type="Gene3D" id="2.70.20.60">
    <property type="entry name" value="Viral matrix protein, C-terminal domain"/>
    <property type="match status" value="1"/>
</dbReference>
<dbReference type="EMBL" id="MT062420">
    <property type="protein sequence ID" value="QPF77629.1"/>
    <property type="molecule type" value="Viral_cRNA"/>
</dbReference>
<keyword evidence="6" id="KW-0468">Viral matrix protein</keyword>
<feature type="domain" description="Matrix protein N-terminal" evidence="7">
    <location>
        <begin position="34"/>
        <end position="186"/>
    </location>
</feature>
<evidence type="ECO:0000313" key="9">
    <source>
        <dbReference type="EMBL" id="QPF77629.1"/>
    </source>
</evidence>
<evidence type="ECO:0000259" key="8">
    <source>
        <dbReference type="Pfam" id="PF23765"/>
    </source>
</evidence>
<keyword evidence="5" id="KW-0946">Virion</keyword>
<reference evidence="9" key="1">
    <citation type="journal article" date="2020" name="Viruses">
        <title>Achimota Pararubulavirus 3: A New Bat-Derived Paramyxovirus of the Genus Pararubulavirus.</title>
        <authorList>
            <person name="Baker K.S."/>
            <person name="Tachedjian M."/>
            <person name="Barr J."/>
            <person name="Marsh G.A."/>
            <person name="Todd S."/>
            <person name="Crameri G."/>
            <person name="Crameri S."/>
            <person name="Smith I."/>
            <person name="Holmes C.E.G."/>
            <person name="Suu-Ire R."/>
            <person name="Fernandez-Loras A."/>
            <person name="Cunningham A.A."/>
            <person name="Wood J.L.N."/>
            <person name="Wang L.F."/>
        </authorList>
    </citation>
    <scope>NUCLEOTIDE SEQUENCE</scope>
    <source>
        <strain evidence="9">U72</strain>
    </source>
</reference>
<evidence type="ECO:0000256" key="1">
    <source>
        <dbReference type="ARBA" id="ARBA00002926"/>
    </source>
</evidence>
<evidence type="ECO:0000256" key="6">
    <source>
        <dbReference type="ARBA" id="ARBA00023311"/>
    </source>
</evidence>
<organism evidence="9 10">
    <name type="scientific">Achimota pararubulavirus 3</name>
    <dbReference type="NCBI Taxonomy" id="2791004"/>
    <lineage>
        <taxon>Viruses</taxon>
        <taxon>Riboviria</taxon>
        <taxon>Orthornavirae</taxon>
        <taxon>Negarnaviricota</taxon>
        <taxon>Haploviricotina</taxon>
        <taxon>Monjiviricetes</taxon>
        <taxon>Mononegavirales</taxon>
        <taxon>Paramyxoviridae</taxon>
        <taxon>Rubulavirinae</taxon>
        <taxon>Pararubulavirus</taxon>
        <taxon>Pararubulavirus eidoli</taxon>
    </lineage>
</organism>